<dbReference type="GO" id="GO:0004803">
    <property type="term" value="F:transposase activity"/>
    <property type="evidence" value="ECO:0007669"/>
    <property type="project" value="InterPro"/>
</dbReference>
<keyword evidence="4" id="KW-1185">Reference proteome</keyword>
<feature type="region of interest" description="Disordered" evidence="1">
    <location>
        <begin position="130"/>
        <end position="180"/>
    </location>
</feature>
<comment type="caution">
    <text evidence="3">The sequence shown here is derived from an EMBL/GenBank/DDBJ whole genome shotgun (WGS) entry which is preliminary data.</text>
</comment>
<feature type="compositionally biased region" description="Basic and acidic residues" evidence="1">
    <location>
        <begin position="38"/>
        <end position="50"/>
    </location>
</feature>
<feature type="region of interest" description="Disordered" evidence="1">
    <location>
        <begin position="1"/>
        <end position="56"/>
    </location>
</feature>
<feature type="domain" description="Transposase IS4-like" evidence="2">
    <location>
        <begin position="13"/>
        <end position="155"/>
    </location>
</feature>
<organism evidence="3 4">
    <name type="scientific">Streptomyces alanosinicus</name>
    <dbReference type="NCBI Taxonomy" id="68171"/>
    <lineage>
        <taxon>Bacteria</taxon>
        <taxon>Bacillati</taxon>
        <taxon>Actinomycetota</taxon>
        <taxon>Actinomycetes</taxon>
        <taxon>Kitasatosporales</taxon>
        <taxon>Streptomycetaceae</taxon>
        <taxon>Streptomyces</taxon>
    </lineage>
</organism>
<dbReference type="EMBL" id="BMVG01000067">
    <property type="protein sequence ID" value="GHE15703.1"/>
    <property type="molecule type" value="Genomic_DNA"/>
</dbReference>
<gene>
    <name evidence="3" type="ORF">GCM10010339_91190</name>
</gene>
<reference evidence="3" key="1">
    <citation type="journal article" date="2014" name="Int. J. Syst. Evol. Microbiol.">
        <title>Complete genome sequence of Corynebacterium casei LMG S-19264T (=DSM 44701T), isolated from a smear-ripened cheese.</title>
        <authorList>
            <consortium name="US DOE Joint Genome Institute (JGI-PGF)"/>
            <person name="Walter F."/>
            <person name="Albersmeier A."/>
            <person name="Kalinowski J."/>
            <person name="Ruckert C."/>
        </authorList>
    </citation>
    <scope>NUCLEOTIDE SEQUENCE</scope>
    <source>
        <strain evidence="3">JCM 4714</strain>
    </source>
</reference>
<evidence type="ECO:0000256" key="1">
    <source>
        <dbReference type="SAM" id="MobiDB-lite"/>
    </source>
</evidence>
<name>A0A919D834_9ACTN</name>
<proteinExistence type="predicted"/>
<feature type="compositionally biased region" description="Polar residues" evidence="1">
    <location>
        <begin position="157"/>
        <end position="180"/>
    </location>
</feature>
<sequence>MEGRIDWSKAGADSTLLRAHQHAAGARKRTPKIPGKRSRPEWHRPDEALGRSRGGLTTKIHLASESGRRPLALLLIPGQRGDGPQMIEVLDRVRVPRPGGGHPRTRPECLSADNAYSSRRNRRYLRRRQIRHAIPERRDQRAHRRNRGSAGGRPTGFNWTSTHAGTKSNASSTPSRTSGR</sequence>
<dbReference type="Proteomes" id="UP000655443">
    <property type="component" value="Unassembled WGS sequence"/>
</dbReference>
<dbReference type="GO" id="GO:0006313">
    <property type="term" value="P:DNA transposition"/>
    <property type="evidence" value="ECO:0007669"/>
    <property type="project" value="InterPro"/>
</dbReference>
<evidence type="ECO:0000259" key="2">
    <source>
        <dbReference type="Pfam" id="PF01609"/>
    </source>
</evidence>
<feature type="compositionally biased region" description="Basic residues" evidence="1">
    <location>
        <begin position="19"/>
        <end position="37"/>
    </location>
</feature>
<dbReference type="GO" id="GO:0003677">
    <property type="term" value="F:DNA binding"/>
    <property type="evidence" value="ECO:0007669"/>
    <property type="project" value="InterPro"/>
</dbReference>
<evidence type="ECO:0000313" key="3">
    <source>
        <dbReference type="EMBL" id="GHE15703.1"/>
    </source>
</evidence>
<dbReference type="Pfam" id="PF01609">
    <property type="entry name" value="DDE_Tnp_1"/>
    <property type="match status" value="1"/>
</dbReference>
<evidence type="ECO:0000313" key="4">
    <source>
        <dbReference type="Proteomes" id="UP000655443"/>
    </source>
</evidence>
<dbReference type="InterPro" id="IPR002559">
    <property type="entry name" value="Transposase_11"/>
</dbReference>
<reference evidence="3" key="2">
    <citation type="submission" date="2020-09" db="EMBL/GenBank/DDBJ databases">
        <authorList>
            <person name="Sun Q."/>
            <person name="Ohkuma M."/>
        </authorList>
    </citation>
    <scope>NUCLEOTIDE SEQUENCE</scope>
    <source>
        <strain evidence="3">JCM 4714</strain>
    </source>
</reference>
<accession>A0A919D834</accession>
<dbReference type="AlphaFoldDB" id="A0A919D834"/>
<protein>
    <recommendedName>
        <fullName evidence="2">Transposase IS4-like domain-containing protein</fullName>
    </recommendedName>
</protein>